<name>A0A179UCQ4_BLAGS</name>
<reference evidence="2" key="2">
    <citation type="journal article" date="2015" name="PLoS Genet.">
        <title>The dynamic genome and transcriptome of the human fungal pathogen Blastomyces and close relative Emmonsia.</title>
        <authorList>
            <person name="Munoz J.F."/>
            <person name="Gauthier G.M."/>
            <person name="Desjardins C.A."/>
            <person name="Gallo J.E."/>
            <person name="Holder J."/>
            <person name="Sullivan T.D."/>
            <person name="Marty A.J."/>
            <person name="Carmen J.C."/>
            <person name="Chen Z."/>
            <person name="Ding L."/>
            <person name="Gujja S."/>
            <person name="Magrini V."/>
            <person name="Misas E."/>
            <person name="Mitreva M."/>
            <person name="Priest M."/>
            <person name="Saif S."/>
            <person name="Whiston E.A."/>
            <person name="Young S."/>
            <person name="Zeng Q."/>
            <person name="Goldman W.E."/>
            <person name="Mardis E.R."/>
            <person name="Taylor J.W."/>
            <person name="McEwen J.G."/>
            <person name="Clay O.K."/>
            <person name="Klein B.S."/>
            <person name="Cuomo C.A."/>
        </authorList>
    </citation>
    <scope>NUCLEOTIDE SEQUENCE [LARGE SCALE GENOMIC DNA]</scope>
    <source>
        <strain evidence="2">SLH14081</strain>
    </source>
</reference>
<keyword evidence="2" id="KW-1185">Reference proteome</keyword>
<dbReference type="EMBL" id="GG657450">
    <property type="protein sequence ID" value="OAT05785.1"/>
    <property type="molecule type" value="Genomic_DNA"/>
</dbReference>
<dbReference type="VEuPathDB" id="FungiDB:BDBG_02115"/>
<gene>
    <name evidence="1" type="ORF">BDBG_02115</name>
</gene>
<dbReference type="Proteomes" id="UP000002038">
    <property type="component" value="Unassembled WGS sequence"/>
</dbReference>
<dbReference type="GeneID" id="42528022"/>
<dbReference type="STRING" id="559298.A0A179UCQ4"/>
<reference evidence="1" key="1">
    <citation type="submission" date="2009-02" db="EMBL/GenBank/DDBJ databases">
        <title>The Genome Sequence of Blastomyces dermatitidis strain SLH14081.</title>
        <authorList>
            <consortium name="The Broad Institute Genome Sequencing Platform"/>
            <consortium name="Broad Institute Microbial Sequencing Center."/>
            <person name="Champion M."/>
            <person name="Cuomo C."/>
            <person name="Ma L.-J."/>
            <person name="Henn M.R."/>
            <person name="Klein B."/>
            <person name="Goldman B."/>
            <person name="Young S."/>
            <person name="Kodira C.D."/>
            <person name="Zeng Q."/>
            <person name="Koehrsen M."/>
            <person name="Alvarado L."/>
            <person name="Berlin A.M."/>
            <person name="Heiman D.I."/>
            <person name="Hepburn T.A."/>
            <person name="Saif S."/>
            <person name="Shea T.D."/>
            <person name="Shenoy N."/>
            <person name="Sykes S."/>
            <person name="Galagan J."/>
            <person name="Nusbaum C."/>
            <person name="Birren B."/>
        </authorList>
    </citation>
    <scope>NUCLEOTIDE SEQUENCE</scope>
    <source>
        <strain evidence="1">SLH14081</strain>
    </source>
</reference>
<organism evidence="1 2">
    <name type="scientific">Blastomyces gilchristii (strain SLH14081)</name>
    <name type="common">Blastomyces dermatitidis</name>
    <dbReference type="NCBI Taxonomy" id="559298"/>
    <lineage>
        <taxon>Eukaryota</taxon>
        <taxon>Fungi</taxon>
        <taxon>Dikarya</taxon>
        <taxon>Ascomycota</taxon>
        <taxon>Pezizomycotina</taxon>
        <taxon>Eurotiomycetes</taxon>
        <taxon>Eurotiomycetidae</taxon>
        <taxon>Onygenales</taxon>
        <taxon>Ajellomycetaceae</taxon>
        <taxon>Blastomyces</taxon>
    </lineage>
</organism>
<dbReference type="RefSeq" id="XP_031576884.1">
    <property type="nucleotide sequence ID" value="XM_031720654.1"/>
</dbReference>
<evidence type="ECO:0000313" key="2">
    <source>
        <dbReference type="Proteomes" id="UP000002038"/>
    </source>
</evidence>
<dbReference type="RefSeq" id="XP_031576885.1">
    <property type="nucleotide sequence ID" value="XM_031720655.1"/>
</dbReference>
<accession>A0A179UCQ4</accession>
<dbReference type="Gene3D" id="3.40.50.1820">
    <property type="entry name" value="alpha/beta hydrolase"/>
    <property type="match status" value="1"/>
</dbReference>
<dbReference type="OrthoDB" id="2152029at2759"/>
<dbReference type="KEGG" id="bgh:BDBG_02115"/>
<dbReference type="AlphaFoldDB" id="A0A179UCQ4"/>
<protein>
    <submittedName>
        <fullName evidence="1">Uncharacterized protein</fullName>
    </submittedName>
</protein>
<proteinExistence type="predicted"/>
<sequence length="131" mass="14323">MMTVDQESYETNDGKDYIDGPIALRFKGAWNPTRGDAWADLCEGEGTDEVWRQVFPASGGPPGLVKKAMVTAGTAEVLLDSCRRFARDCVKAETVVAGRGSDWSAFDRKTFVYAECEGEIHVQPALDCGRV</sequence>
<dbReference type="InterPro" id="IPR029058">
    <property type="entry name" value="AB_hydrolase_fold"/>
</dbReference>
<dbReference type="EMBL" id="GG657450">
    <property type="protein sequence ID" value="OAT05784.1"/>
    <property type="molecule type" value="Genomic_DNA"/>
</dbReference>
<evidence type="ECO:0000313" key="1">
    <source>
        <dbReference type="EMBL" id="OAT05785.1"/>
    </source>
</evidence>